<dbReference type="InterPro" id="IPR053888">
    <property type="entry name" value="MRM3-like_sub_bind"/>
</dbReference>
<evidence type="ECO:0000256" key="2">
    <source>
        <dbReference type="ARBA" id="ARBA00022603"/>
    </source>
</evidence>
<dbReference type="CDD" id="cd18095">
    <property type="entry name" value="SpoU-like_rRNA-MTase"/>
    <property type="match status" value="1"/>
</dbReference>
<dbReference type="AlphaFoldDB" id="A0A9D1DX95"/>
<dbReference type="PANTHER" id="PTHR43191">
    <property type="entry name" value="RRNA METHYLTRANSFERASE 3"/>
    <property type="match status" value="1"/>
</dbReference>
<comment type="caution">
    <text evidence="5">The sequence shown here is derived from an EMBL/GenBank/DDBJ whole genome shotgun (WGS) entry which is preliminary data.</text>
</comment>
<dbReference type="EMBL" id="DVHA01000116">
    <property type="protein sequence ID" value="HIR60633.1"/>
    <property type="molecule type" value="Genomic_DNA"/>
</dbReference>
<evidence type="ECO:0000313" key="6">
    <source>
        <dbReference type="Proteomes" id="UP000824241"/>
    </source>
</evidence>
<dbReference type="SUPFAM" id="SSF55315">
    <property type="entry name" value="L30e-like"/>
    <property type="match status" value="1"/>
</dbReference>
<dbReference type="SMART" id="SM00967">
    <property type="entry name" value="SpoU_sub_bind"/>
    <property type="match status" value="1"/>
</dbReference>
<protein>
    <submittedName>
        <fullName evidence="5">RNA methyltransferase</fullName>
    </submittedName>
</protein>
<feature type="domain" description="RNA 2-O ribose methyltransferase substrate binding" evidence="4">
    <location>
        <begin position="32"/>
        <end position="105"/>
    </location>
</feature>
<evidence type="ECO:0000256" key="1">
    <source>
        <dbReference type="ARBA" id="ARBA00007228"/>
    </source>
</evidence>
<gene>
    <name evidence="5" type="ORF">IAB37_03560</name>
</gene>
<reference evidence="5" key="1">
    <citation type="submission" date="2020-10" db="EMBL/GenBank/DDBJ databases">
        <authorList>
            <person name="Gilroy R."/>
        </authorList>
    </citation>
    <scope>NUCLEOTIDE SEQUENCE</scope>
    <source>
        <strain evidence="5">CHK189-12415</strain>
    </source>
</reference>
<dbReference type="InterPro" id="IPR013123">
    <property type="entry name" value="SpoU_subst-bd"/>
</dbReference>
<dbReference type="Gene3D" id="3.40.1280.10">
    <property type="match status" value="1"/>
</dbReference>
<organism evidence="5 6">
    <name type="scientific">Candidatus Faecivivens stercoravium</name>
    <dbReference type="NCBI Taxonomy" id="2840803"/>
    <lineage>
        <taxon>Bacteria</taxon>
        <taxon>Bacillati</taxon>
        <taxon>Bacillota</taxon>
        <taxon>Clostridia</taxon>
        <taxon>Eubacteriales</taxon>
        <taxon>Oscillospiraceae</taxon>
        <taxon>Oscillospiraceae incertae sedis</taxon>
        <taxon>Candidatus Faecivivens</taxon>
    </lineage>
</organism>
<evidence type="ECO:0000259" key="4">
    <source>
        <dbReference type="SMART" id="SM00967"/>
    </source>
</evidence>
<dbReference type="InterPro" id="IPR029028">
    <property type="entry name" value="Alpha/beta_knot_MTases"/>
</dbReference>
<evidence type="ECO:0000313" key="5">
    <source>
        <dbReference type="EMBL" id="HIR60633.1"/>
    </source>
</evidence>
<proteinExistence type="inferred from homology"/>
<dbReference type="Gene3D" id="3.30.1330.30">
    <property type="match status" value="1"/>
</dbReference>
<dbReference type="PANTHER" id="PTHR43191:SF2">
    <property type="entry name" value="RRNA METHYLTRANSFERASE 3, MITOCHONDRIAL"/>
    <property type="match status" value="1"/>
</dbReference>
<name>A0A9D1DX95_9FIRM</name>
<sequence length="257" mass="27638">MEEIRSKDNPRVQLYMKLASQKKARAQEGKFVLEGFKLLQEAVLSGIEVEAAYLTRESLESGREELEALSGVRQAFLVSGAAAGRLAQSRSPQGVYAVCKIPESRFAVNPAGKYIGLWGLQDPGNVGTVIRTADALGMDGVVLSEGSCDLYSLKVLRAAMGSAFRLPVLVTPMEAFLRESGLTSFASVVDTSAPSILDTRFPPGCILLIGNEGNGLSDEQVSKCTHRVTIPMKGRAESFNAAMAATIFIWEMARGMD</sequence>
<dbReference type="Proteomes" id="UP000824241">
    <property type="component" value="Unassembled WGS sequence"/>
</dbReference>
<keyword evidence="3" id="KW-0808">Transferase</keyword>
<dbReference type="SUPFAM" id="SSF75217">
    <property type="entry name" value="alpha/beta knot"/>
    <property type="match status" value="1"/>
</dbReference>
<dbReference type="InterPro" id="IPR029064">
    <property type="entry name" value="Ribosomal_eL30-like_sf"/>
</dbReference>
<keyword evidence="2 5" id="KW-0489">Methyltransferase</keyword>
<dbReference type="InterPro" id="IPR029026">
    <property type="entry name" value="tRNA_m1G_MTases_N"/>
</dbReference>
<comment type="similarity">
    <text evidence="1">Belongs to the class IV-like SAM-binding methyltransferase superfamily. RNA methyltransferase TrmH family.</text>
</comment>
<dbReference type="GO" id="GO:0006396">
    <property type="term" value="P:RNA processing"/>
    <property type="evidence" value="ECO:0007669"/>
    <property type="project" value="InterPro"/>
</dbReference>
<dbReference type="GO" id="GO:0032259">
    <property type="term" value="P:methylation"/>
    <property type="evidence" value="ECO:0007669"/>
    <property type="project" value="UniProtKB-KW"/>
</dbReference>
<dbReference type="GO" id="GO:0005737">
    <property type="term" value="C:cytoplasm"/>
    <property type="evidence" value="ECO:0007669"/>
    <property type="project" value="UniProtKB-ARBA"/>
</dbReference>
<dbReference type="InterPro" id="IPR001537">
    <property type="entry name" value="SpoU_MeTrfase"/>
</dbReference>
<reference evidence="5" key="2">
    <citation type="journal article" date="2021" name="PeerJ">
        <title>Extensive microbial diversity within the chicken gut microbiome revealed by metagenomics and culture.</title>
        <authorList>
            <person name="Gilroy R."/>
            <person name="Ravi A."/>
            <person name="Getino M."/>
            <person name="Pursley I."/>
            <person name="Horton D.L."/>
            <person name="Alikhan N.F."/>
            <person name="Baker D."/>
            <person name="Gharbi K."/>
            <person name="Hall N."/>
            <person name="Watson M."/>
            <person name="Adriaenssens E.M."/>
            <person name="Foster-Nyarko E."/>
            <person name="Jarju S."/>
            <person name="Secka A."/>
            <person name="Antonio M."/>
            <person name="Oren A."/>
            <person name="Chaudhuri R.R."/>
            <person name="La Ragione R."/>
            <person name="Hildebrand F."/>
            <person name="Pallen M.J."/>
        </authorList>
    </citation>
    <scope>NUCLEOTIDE SEQUENCE</scope>
    <source>
        <strain evidence="5">CHK189-12415</strain>
    </source>
</reference>
<dbReference type="InterPro" id="IPR051259">
    <property type="entry name" value="rRNA_Methyltransferase"/>
</dbReference>
<evidence type="ECO:0000256" key="3">
    <source>
        <dbReference type="ARBA" id="ARBA00022679"/>
    </source>
</evidence>
<accession>A0A9D1DX95</accession>
<dbReference type="GO" id="GO:0008173">
    <property type="term" value="F:RNA methyltransferase activity"/>
    <property type="evidence" value="ECO:0007669"/>
    <property type="project" value="InterPro"/>
</dbReference>
<dbReference type="Pfam" id="PF22435">
    <property type="entry name" value="MRM3-like_sub_bind"/>
    <property type="match status" value="1"/>
</dbReference>
<dbReference type="Pfam" id="PF00588">
    <property type="entry name" value="SpoU_methylase"/>
    <property type="match status" value="1"/>
</dbReference>
<dbReference type="GO" id="GO:0003723">
    <property type="term" value="F:RNA binding"/>
    <property type="evidence" value="ECO:0007669"/>
    <property type="project" value="InterPro"/>
</dbReference>